<dbReference type="GO" id="GO:0033185">
    <property type="term" value="C:dolichol-phosphate-mannose synthase complex"/>
    <property type="evidence" value="ECO:0007669"/>
    <property type="project" value="TreeGrafter"/>
</dbReference>
<feature type="transmembrane region" description="Helical" evidence="7">
    <location>
        <begin position="7"/>
        <end position="27"/>
    </location>
</feature>
<keyword evidence="5 7" id="KW-1133">Transmembrane helix</keyword>
<dbReference type="Proteomes" id="UP000886885">
    <property type="component" value="Chromosome 19A"/>
</dbReference>
<proteinExistence type="inferred from homology"/>
<dbReference type="InterPro" id="IPR013174">
    <property type="entry name" value="DPM3"/>
</dbReference>
<dbReference type="GO" id="GO:0006506">
    <property type="term" value="P:GPI anchor biosynthetic process"/>
    <property type="evidence" value="ECO:0007669"/>
    <property type="project" value="TreeGrafter"/>
</dbReference>
<evidence type="ECO:0000313" key="10">
    <source>
        <dbReference type="Proteomes" id="UP000886885"/>
    </source>
</evidence>
<dbReference type="PANTHER" id="PTHR16433:SF0">
    <property type="entry name" value="DOLICHOL-PHOSPHATE MANNOSYLTRANSFERASE SUBUNIT 3"/>
    <property type="match status" value="1"/>
</dbReference>
<comment type="similarity">
    <text evidence="2 7">Belongs to the DPM3 family.</text>
</comment>
<dbReference type="PANTHER" id="PTHR16433">
    <property type="entry name" value="DOLICHOL-PHOSPHATE MANNOSYLTRANSFERASE SUBUNIT 3"/>
    <property type="match status" value="1"/>
</dbReference>
<comment type="caution">
    <text evidence="9">The sequence shown here is derived from an EMBL/GenBank/DDBJ whole genome shotgun (WGS) entry which is preliminary data.</text>
</comment>
<accession>A0A8X7XUY8</accession>
<protein>
    <recommendedName>
        <fullName evidence="7">Dolichol-phosphate mannosyltransferase subunit 3</fullName>
    </recommendedName>
</protein>
<evidence type="ECO:0000256" key="4">
    <source>
        <dbReference type="ARBA" id="ARBA00022824"/>
    </source>
</evidence>
<keyword evidence="3 7" id="KW-0812">Transmembrane</keyword>
<evidence type="ECO:0000256" key="3">
    <source>
        <dbReference type="ARBA" id="ARBA00022692"/>
    </source>
</evidence>
<evidence type="ECO:0000256" key="2">
    <source>
        <dbReference type="ARBA" id="ARBA00010430"/>
    </source>
</evidence>
<keyword evidence="4 7" id="KW-0256">Endoplasmic reticulum</keyword>
<dbReference type="GO" id="GO:0000287">
    <property type="term" value="F:magnesium ion binding"/>
    <property type="evidence" value="ECO:0007669"/>
    <property type="project" value="InterPro"/>
</dbReference>
<comment type="pathway">
    <text evidence="7">Protein modification; protein glycosylation.</text>
</comment>
<comment type="subunit">
    <text evidence="7">Component of the dolichol-phosphate mannose (DPM) synthase complex.</text>
</comment>
<dbReference type="GO" id="GO:0010333">
    <property type="term" value="F:terpene synthase activity"/>
    <property type="evidence" value="ECO:0007669"/>
    <property type="project" value="InterPro"/>
</dbReference>
<evidence type="ECO:0000259" key="8">
    <source>
        <dbReference type="Pfam" id="PF03936"/>
    </source>
</evidence>
<dbReference type="PROSITE" id="PS51257">
    <property type="entry name" value="PROKAR_LIPOPROTEIN"/>
    <property type="match status" value="1"/>
</dbReference>
<comment type="function">
    <text evidence="7">Stabilizer subunit of the dolichol-phosphate mannose (DPM) synthase complex; tethers catalytic subunit to the ER.</text>
</comment>
<name>A0A8X7XUY8_POPTO</name>
<keyword evidence="10" id="KW-1185">Reference proteome</keyword>
<reference evidence="9" key="1">
    <citation type="journal article" date="2020" name="bioRxiv">
        <title>Hybrid origin of Populus tomentosa Carr. identified through genome sequencing and phylogenomic analysis.</title>
        <authorList>
            <person name="An X."/>
            <person name="Gao K."/>
            <person name="Chen Z."/>
            <person name="Li J."/>
            <person name="Yang X."/>
            <person name="Yang X."/>
            <person name="Zhou J."/>
            <person name="Guo T."/>
            <person name="Zhao T."/>
            <person name="Huang S."/>
            <person name="Miao D."/>
            <person name="Khan W.U."/>
            <person name="Rao P."/>
            <person name="Ye M."/>
            <person name="Lei B."/>
            <person name="Liao W."/>
            <person name="Wang J."/>
            <person name="Ji L."/>
            <person name="Li Y."/>
            <person name="Guo B."/>
            <person name="Mustafa N.S."/>
            <person name="Li S."/>
            <person name="Yun Q."/>
            <person name="Keller S.R."/>
            <person name="Mao J."/>
            <person name="Zhang R."/>
            <person name="Strauss S.H."/>
        </authorList>
    </citation>
    <scope>NUCLEOTIDE SEQUENCE</scope>
    <source>
        <strain evidence="9">GM15</strain>
        <tissue evidence="9">Leaf</tissue>
    </source>
</reference>
<feature type="domain" description="Terpene synthase metal-binding" evidence="8">
    <location>
        <begin position="68"/>
        <end position="102"/>
    </location>
</feature>
<dbReference type="GO" id="GO:0005789">
    <property type="term" value="C:endoplasmic reticulum membrane"/>
    <property type="evidence" value="ECO:0007669"/>
    <property type="project" value="UniProtKB-SubCell"/>
</dbReference>
<evidence type="ECO:0000256" key="6">
    <source>
        <dbReference type="ARBA" id="ARBA00023136"/>
    </source>
</evidence>
<evidence type="ECO:0000256" key="5">
    <source>
        <dbReference type="ARBA" id="ARBA00022989"/>
    </source>
</evidence>
<evidence type="ECO:0000256" key="7">
    <source>
        <dbReference type="RuleBase" id="RU365085"/>
    </source>
</evidence>
<dbReference type="AlphaFoldDB" id="A0A8X7XUY8"/>
<gene>
    <name evidence="9" type="ORF">POTOM_057958</name>
</gene>
<dbReference type="Pfam" id="PF03936">
    <property type="entry name" value="Terpene_synth_C"/>
    <property type="match status" value="1"/>
</dbReference>
<evidence type="ECO:0000313" key="9">
    <source>
        <dbReference type="EMBL" id="KAG6738345.1"/>
    </source>
</evidence>
<keyword evidence="6 7" id="KW-0472">Membrane</keyword>
<dbReference type="OrthoDB" id="2014333at2759"/>
<organism evidence="9 10">
    <name type="scientific">Populus tomentosa</name>
    <name type="common">Chinese white poplar</name>
    <dbReference type="NCBI Taxonomy" id="118781"/>
    <lineage>
        <taxon>Eukaryota</taxon>
        <taxon>Viridiplantae</taxon>
        <taxon>Streptophyta</taxon>
        <taxon>Embryophyta</taxon>
        <taxon>Tracheophyta</taxon>
        <taxon>Spermatophyta</taxon>
        <taxon>Magnoliopsida</taxon>
        <taxon>eudicotyledons</taxon>
        <taxon>Gunneridae</taxon>
        <taxon>Pentapetalae</taxon>
        <taxon>rosids</taxon>
        <taxon>fabids</taxon>
        <taxon>Malpighiales</taxon>
        <taxon>Salicaceae</taxon>
        <taxon>Saliceae</taxon>
        <taxon>Populus</taxon>
    </lineage>
</organism>
<dbReference type="EMBL" id="JAAWWB010000037">
    <property type="protein sequence ID" value="KAG6738345.1"/>
    <property type="molecule type" value="Genomic_DNA"/>
</dbReference>
<evidence type="ECO:0000256" key="1">
    <source>
        <dbReference type="ARBA" id="ARBA00004477"/>
    </source>
</evidence>
<dbReference type="InterPro" id="IPR005630">
    <property type="entry name" value="Terpene_synthase_metal-bd"/>
</dbReference>
<comment type="subcellular location">
    <subcellularLocation>
        <location evidence="1 7">Endoplasmic reticulum membrane</location>
        <topology evidence="1 7">Multi-pass membrane protein</topology>
    </subcellularLocation>
</comment>
<feature type="transmembrane region" description="Helical" evidence="7">
    <location>
        <begin position="33"/>
        <end position="58"/>
    </location>
</feature>
<sequence length="161" mass="18187">MKHIVKIMVLLVAISACWIGLLQTSIIPRSHTWLLPIYFVISLGCYGLLMVGVGLMNFPTCPQEALLRDCASGVECFMKQYDVSEKKAIEEIQKMVANGWKDINEDCMRPTNAPMLLLQHIVNLVRVTDVVYGDDDDAYTIPLSLKDYVTLLYVEQVPMCE</sequence>
<dbReference type="Pfam" id="PF08285">
    <property type="entry name" value="DPM3"/>
    <property type="match status" value="1"/>
</dbReference>